<dbReference type="PANTHER" id="PTHR13947:SF37">
    <property type="entry name" value="LD18367P"/>
    <property type="match status" value="1"/>
</dbReference>
<comment type="caution">
    <text evidence="3">The sequence shown here is derived from an EMBL/GenBank/DDBJ whole genome shotgun (WGS) entry which is preliminary data.</text>
</comment>
<dbReference type="CDD" id="cd04301">
    <property type="entry name" value="NAT_SF"/>
    <property type="match status" value="1"/>
</dbReference>
<keyword evidence="1" id="KW-0808">Transferase</keyword>
<dbReference type="RefSeq" id="WP_190885680.1">
    <property type="nucleotide sequence ID" value="NZ_JACWZY010000002.1"/>
</dbReference>
<dbReference type="EMBL" id="JACWZY010000002">
    <property type="protein sequence ID" value="MBD2699841.1"/>
    <property type="molecule type" value="Genomic_DNA"/>
</dbReference>
<keyword evidence="4" id="KW-1185">Reference proteome</keyword>
<dbReference type="InterPro" id="IPR000182">
    <property type="entry name" value="GNAT_dom"/>
</dbReference>
<dbReference type="Gene3D" id="3.40.630.30">
    <property type="match status" value="1"/>
</dbReference>
<evidence type="ECO:0000256" key="1">
    <source>
        <dbReference type="ARBA" id="ARBA00022679"/>
    </source>
</evidence>
<dbReference type="PANTHER" id="PTHR13947">
    <property type="entry name" value="GNAT FAMILY N-ACETYLTRANSFERASE"/>
    <property type="match status" value="1"/>
</dbReference>
<dbReference type="AlphaFoldDB" id="A0A926XUL4"/>
<dbReference type="Proteomes" id="UP000598820">
    <property type="component" value="Unassembled WGS sequence"/>
</dbReference>
<sequence>MKITLREVKDDNTEYIVQYINSYRKILYPMLGNKSPYDLINFNKVYINDPLASFILAEYENGAIAGTIGFVPYDNRFQQIKNDNVKTVEIVKLYVEPNIRNLGIGKRLVNFAIQKAIDLNYKVIYLHTHPFLKGAVDFWKKNGFTVIDIECNSDMTIIHMQRLI</sequence>
<reference evidence="3" key="1">
    <citation type="submission" date="2020-09" db="EMBL/GenBank/DDBJ databases">
        <authorList>
            <person name="Kim M.K."/>
        </authorList>
    </citation>
    <scope>NUCLEOTIDE SEQUENCE</scope>
    <source>
        <strain evidence="3">BT702</strain>
    </source>
</reference>
<organism evidence="3 4">
    <name type="scientific">Spirosoma profusum</name>
    <dbReference type="NCBI Taxonomy" id="2771354"/>
    <lineage>
        <taxon>Bacteria</taxon>
        <taxon>Pseudomonadati</taxon>
        <taxon>Bacteroidota</taxon>
        <taxon>Cytophagia</taxon>
        <taxon>Cytophagales</taxon>
        <taxon>Cytophagaceae</taxon>
        <taxon>Spirosoma</taxon>
    </lineage>
</organism>
<name>A0A926XUL4_9BACT</name>
<proteinExistence type="predicted"/>
<protein>
    <submittedName>
        <fullName evidence="3">GNAT family N-acetyltransferase</fullName>
    </submittedName>
</protein>
<dbReference type="InterPro" id="IPR016181">
    <property type="entry name" value="Acyl_CoA_acyltransferase"/>
</dbReference>
<dbReference type="InterPro" id="IPR050769">
    <property type="entry name" value="NAT_camello-type"/>
</dbReference>
<feature type="domain" description="N-acetyltransferase" evidence="2">
    <location>
        <begin position="3"/>
        <end position="164"/>
    </location>
</feature>
<dbReference type="PROSITE" id="PS51186">
    <property type="entry name" value="GNAT"/>
    <property type="match status" value="1"/>
</dbReference>
<evidence type="ECO:0000313" key="3">
    <source>
        <dbReference type="EMBL" id="MBD2699841.1"/>
    </source>
</evidence>
<dbReference type="SUPFAM" id="SSF55729">
    <property type="entry name" value="Acyl-CoA N-acyltransferases (Nat)"/>
    <property type="match status" value="1"/>
</dbReference>
<evidence type="ECO:0000259" key="2">
    <source>
        <dbReference type="PROSITE" id="PS51186"/>
    </source>
</evidence>
<evidence type="ECO:0000313" key="4">
    <source>
        <dbReference type="Proteomes" id="UP000598820"/>
    </source>
</evidence>
<gene>
    <name evidence="3" type="ORF">IC229_04285</name>
</gene>
<dbReference type="Pfam" id="PF00583">
    <property type="entry name" value="Acetyltransf_1"/>
    <property type="match status" value="1"/>
</dbReference>
<accession>A0A926XUL4</accession>
<dbReference type="GO" id="GO:0008080">
    <property type="term" value="F:N-acetyltransferase activity"/>
    <property type="evidence" value="ECO:0007669"/>
    <property type="project" value="InterPro"/>
</dbReference>